<reference evidence="1" key="1">
    <citation type="submission" date="2020-05" db="EMBL/GenBank/DDBJ databases">
        <authorList>
            <person name="Chiriac C."/>
            <person name="Salcher M."/>
            <person name="Ghai R."/>
            <person name="Kavagutti S V."/>
        </authorList>
    </citation>
    <scope>NUCLEOTIDE SEQUENCE</scope>
</reference>
<protein>
    <submittedName>
        <fullName evidence="1">Uncharacterized protein</fullName>
    </submittedName>
</protein>
<accession>A0A6J5QSI6</accession>
<sequence>MTDIDKRNFYLMLSVSEGQTYAHQMGFSPPSVDVEDVELADVMSRWGVLMATDVYSEITEGSLWFADFLEKSDKLISPKEEIISVFTVFGMALLNKLIESEKILLLLDQFEIEGDDDE</sequence>
<gene>
    <name evidence="1" type="ORF">UFOVP1130_58</name>
</gene>
<evidence type="ECO:0000313" key="1">
    <source>
        <dbReference type="EMBL" id="CAB4185467.1"/>
    </source>
</evidence>
<name>A0A6J5QSI6_9CAUD</name>
<organism evidence="1">
    <name type="scientific">uncultured Caudovirales phage</name>
    <dbReference type="NCBI Taxonomy" id="2100421"/>
    <lineage>
        <taxon>Viruses</taxon>
        <taxon>Duplodnaviria</taxon>
        <taxon>Heunggongvirae</taxon>
        <taxon>Uroviricota</taxon>
        <taxon>Caudoviricetes</taxon>
        <taxon>Peduoviridae</taxon>
        <taxon>Maltschvirus</taxon>
        <taxon>Maltschvirus maltsch</taxon>
    </lineage>
</organism>
<dbReference type="EMBL" id="LR797078">
    <property type="protein sequence ID" value="CAB4185467.1"/>
    <property type="molecule type" value="Genomic_DNA"/>
</dbReference>
<proteinExistence type="predicted"/>